<comment type="caution">
    <text evidence="1">The sequence shown here is derived from an EMBL/GenBank/DDBJ whole genome shotgun (WGS) entry which is preliminary data.</text>
</comment>
<organism evidence="1 2">
    <name type="scientific">Hungatella hathewayi</name>
    <dbReference type="NCBI Taxonomy" id="154046"/>
    <lineage>
        <taxon>Bacteria</taxon>
        <taxon>Bacillati</taxon>
        <taxon>Bacillota</taxon>
        <taxon>Clostridia</taxon>
        <taxon>Lachnospirales</taxon>
        <taxon>Lachnospiraceae</taxon>
        <taxon>Hungatella</taxon>
    </lineage>
</organism>
<name>A0A3E4TTE3_9FIRM</name>
<reference evidence="1 2" key="1">
    <citation type="submission" date="2018-08" db="EMBL/GenBank/DDBJ databases">
        <title>A genome reference for cultivated species of the human gut microbiota.</title>
        <authorList>
            <person name="Zou Y."/>
            <person name="Xue W."/>
            <person name="Luo G."/>
        </authorList>
    </citation>
    <scope>NUCLEOTIDE SEQUENCE [LARGE SCALE GENOMIC DNA]</scope>
    <source>
        <strain evidence="1 2">TF05-11AC</strain>
    </source>
</reference>
<evidence type="ECO:0000313" key="2">
    <source>
        <dbReference type="Proteomes" id="UP000261257"/>
    </source>
</evidence>
<dbReference type="EMBL" id="QSSQ01000051">
    <property type="protein sequence ID" value="RGL94437.1"/>
    <property type="molecule type" value="Genomic_DNA"/>
</dbReference>
<gene>
    <name evidence="1" type="ORF">DXC39_29265</name>
</gene>
<evidence type="ECO:0000313" key="1">
    <source>
        <dbReference type="EMBL" id="RGL94437.1"/>
    </source>
</evidence>
<sequence length="34" mass="3902">MGSLVLVTRCCFDAGYISDEEAWSYLFNARSLRQ</sequence>
<dbReference type="AlphaFoldDB" id="A0A3E4TTE3"/>
<proteinExistence type="predicted"/>
<accession>A0A3E4TTE3</accession>
<dbReference type="Proteomes" id="UP000261257">
    <property type="component" value="Unassembled WGS sequence"/>
</dbReference>
<protein>
    <submittedName>
        <fullName evidence="1">DUF1266 domain-containing protein</fullName>
    </submittedName>
</protein>